<sequence>MRDATSQDLKVENEGRCLGITIASVKRQSSLEAH</sequence>
<dbReference type="InParanoid" id="G2YKI0"/>
<gene>
    <name evidence="1" type="ORF">BofuT4_uP079230.1</name>
</gene>
<dbReference type="HOGENOM" id="CLU_3377010_0_0_1"/>
<name>G2YKI0_BOTF4</name>
<dbReference type="EMBL" id="FQ790341">
    <property type="protein sequence ID" value="CCD52128.1"/>
    <property type="molecule type" value="Genomic_DNA"/>
</dbReference>
<dbReference type="AlphaFoldDB" id="G2YKI0"/>
<evidence type="ECO:0000313" key="1">
    <source>
        <dbReference type="EMBL" id="CCD52128.1"/>
    </source>
</evidence>
<protein>
    <submittedName>
        <fullName evidence="1">Uncharacterized protein</fullName>
    </submittedName>
</protein>
<evidence type="ECO:0000313" key="2">
    <source>
        <dbReference type="Proteomes" id="UP000008177"/>
    </source>
</evidence>
<organism evidence="1 2">
    <name type="scientific">Botryotinia fuckeliana (strain T4)</name>
    <name type="common">Noble rot fungus</name>
    <name type="synonym">Botrytis cinerea</name>
    <dbReference type="NCBI Taxonomy" id="999810"/>
    <lineage>
        <taxon>Eukaryota</taxon>
        <taxon>Fungi</taxon>
        <taxon>Dikarya</taxon>
        <taxon>Ascomycota</taxon>
        <taxon>Pezizomycotina</taxon>
        <taxon>Leotiomycetes</taxon>
        <taxon>Helotiales</taxon>
        <taxon>Sclerotiniaceae</taxon>
        <taxon>Botrytis</taxon>
    </lineage>
</organism>
<accession>G2YKI0</accession>
<proteinExistence type="predicted"/>
<reference evidence="2" key="1">
    <citation type="journal article" date="2011" name="PLoS Genet.">
        <title>Genomic analysis of the necrotrophic fungal pathogens Sclerotinia sclerotiorum and Botrytis cinerea.</title>
        <authorList>
            <person name="Amselem J."/>
            <person name="Cuomo C.A."/>
            <person name="van Kan J.A."/>
            <person name="Viaud M."/>
            <person name="Benito E.P."/>
            <person name="Couloux A."/>
            <person name="Coutinho P.M."/>
            <person name="de Vries R.P."/>
            <person name="Dyer P.S."/>
            <person name="Fillinger S."/>
            <person name="Fournier E."/>
            <person name="Gout L."/>
            <person name="Hahn M."/>
            <person name="Kohn L."/>
            <person name="Lapalu N."/>
            <person name="Plummer K.M."/>
            <person name="Pradier J.M."/>
            <person name="Quevillon E."/>
            <person name="Sharon A."/>
            <person name="Simon A."/>
            <person name="ten Have A."/>
            <person name="Tudzynski B."/>
            <person name="Tudzynski P."/>
            <person name="Wincker P."/>
            <person name="Andrew M."/>
            <person name="Anthouard V."/>
            <person name="Beever R.E."/>
            <person name="Beffa R."/>
            <person name="Benoit I."/>
            <person name="Bouzid O."/>
            <person name="Brault B."/>
            <person name="Chen Z."/>
            <person name="Choquer M."/>
            <person name="Collemare J."/>
            <person name="Cotton P."/>
            <person name="Danchin E.G."/>
            <person name="Da Silva C."/>
            <person name="Gautier A."/>
            <person name="Giraud C."/>
            <person name="Giraud T."/>
            <person name="Gonzalez C."/>
            <person name="Grossetete S."/>
            <person name="Guldener U."/>
            <person name="Henrissat B."/>
            <person name="Howlett B.J."/>
            <person name="Kodira C."/>
            <person name="Kretschmer M."/>
            <person name="Lappartient A."/>
            <person name="Leroch M."/>
            <person name="Levis C."/>
            <person name="Mauceli E."/>
            <person name="Neuveglise C."/>
            <person name="Oeser B."/>
            <person name="Pearson M."/>
            <person name="Poulain J."/>
            <person name="Poussereau N."/>
            <person name="Quesneville H."/>
            <person name="Rascle C."/>
            <person name="Schumacher J."/>
            <person name="Segurens B."/>
            <person name="Sexton A."/>
            <person name="Silva E."/>
            <person name="Sirven C."/>
            <person name="Soanes D.M."/>
            <person name="Talbot N.J."/>
            <person name="Templeton M."/>
            <person name="Yandava C."/>
            <person name="Yarden O."/>
            <person name="Zeng Q."/>
            <person name="Rollins J.A."/>
            <person name="Lebrun M.H."/>
            <person name="Dickman M."/>
        </authorList>
    </citation>
    <scope>NUCLEOTIDE SEQUENCE [LARGE SCALE GENOMIC DNA]</scope>
    <source>
        <strain evidence="2">T4</strain>
    </source>
</reference>
<dbReference type="Proteomes" id="UP000008177">
    <property type="component" value="Unplaced contigs"/>
</dbReference>